<reference evidence="1" key="1">
    <citation type="journal article" date="2018" name="Int. J. Syst. Evol. Microbiol.">
        <title>Carboxylicivirga sediminis sp. nov., isolated from coastal sediment.</title>
        <authorList>
            <person name="Wang F.Q."/>
            <person name="Ren L.H."/>
            <person name="Zou R.J."/>
            <person name="Sun Y.Z."/>
            <person name="Liu X.J."/>
            <person name="Jiang F."/>
            <person name="Liu L.J."/>
        </authorList>
    </citation>
    <scope>NUCLEOTIDE SEQUENCE</scope>
    <source>
        <strain evidence="1">JR1</strain>
    </source>
</reference>
<comment type="caution">
    <text evidence="1">The sequence shown here is derived from an EMBL/GenBank/DDBJ whole genome shotgun (WGS) entry which is preliminary data.</text>
</comment>
<dbReference type="Proteomes" id="UP000679220">
    <property type="component" value="Unassembled WGS sequence"/>
</dbReference>
<keyword evidence="2" id="KW-1185">Reference proteome</keyword>
<protein>
    <recommendedName>
        <fullName evidence="3">Bacteriophage abortive infection AbiH</fullName>
    </recommendedName>
</protein>
<evidence type="ECO:0008006" key="3">
    <source>
        <dbReference type="Google" id="ProtNLM"/>
    </source>
</evidence>
<evidence type="ECO:0000313" key="2">
    <source>
        <dbReference type="Proteomes" id="UP000679220"/>
    </source>
</evidence>
<organism evidence="1 2">
    <name type="scientific">Carboxylicivirga sediminis</name>
    <dbReference type="NCBI Taxonomy" id="2006564"/>
    <lineage>
        <taxon>Bacteria</taxon>
        <taxon>Pseudomonadati</taxon>
        <taxon>Bacteroidota</taxon>
        <taxon>Bacteroidia</taxon>
        <taxon>Marinilabiliales</taxon>
        <taxon>Marinilabiliaceae</taxon>
        <taxon>Carboxylicivirga</taxon>
    </lineage>
</organism>
<dbReference type="RefSeq" id="WP_212192025.1">
    <property type="nucleotide sequence ID" value="NZ_JAGTAR010000025.1"/>
</dbReference>
<sequence>MNRLIIIGNGFDLAHGIKSSFKDFILSYLSYAINTFNGSHSYEDDLISIRLNSMSVYPRLQDADNENVLELLKFISRNEYVDIVQSNFLINILQDIENQKWVDLEVLYFKQLFRFKHISHTKELNLQFECLRKHLIKYLSENSKTNTHSLTLVESFTKSLNINNNQPHMSDALYFLNFNYTPTLDWYLNQCEGNNPISLNYIHGSLCGKHGQPIFGYGDELNTDYQELEKKEENEPLRFIKSFAYLQNQNYDHLMGFIESRSFEVHIYGHSCGLSDRTLLNTIFKHDHCRRIKIFYHEWEVKGVIENDFTTKIFNIARHFTNPKVFRKKVVNFKNCVPMPQPISELEKATNPN</sequence>
<name>A0A941IYV7_9BACT</name>
<proteinExistence type="predicted"/>
<accession>A0A941IYV7</accession>
<evidence type="ECO:0000313" key="1">
    <source>
        <dbReference type="EMBL" id="MBR8536998.1"/>
    </source>
</evidence>
<gene>
    <name evidence="1" type="ORF">KDU71_15605</name>
</gene>
<dbReference type="AlphaFoldDB" id="A0A941IYV7"/>
<dbReference type="Pfam" id="PF14253">
    <property type="entry name" value="AbiH"/>
    <property type="match status" value="1"/>
</dbReference>
<dbReference type="EMBL" id="JAGTAR010000025">
    <property type="protein sequence ID" value="MBR8536998.1"/>
    <property type="molecule type" value="Genomic_DNA"/>
</dbReference>
<dbReference type="InterPro" id="IPR025935">
    <property type="entry name" value="AbiH"/>
</dbReference>
<reference evidence="1" key="2">
    <citation type="submission" date="2021-04" db="EMBL/GenBank/DDBJ databases">
        <authorList>
            <person name="Zhang T."/>
            <person name="Zhang Y."/>
            <person name="Lu D."/>
            <person name="Zuo D."/>
            <person name="Du Z."/>
        </authorList>
    </citation>
    <scope>NUCLEOTIDE SEQUENCE</scope>
    <source>
        <strain evidence="1">JR1</strain>
    </source>
</reference>